<proteinExistence type="predicted"/>
<name>A0A2H3NNY7_9BACT</name>
<organism evidence="4 5">
    <name type="scientific">Longimonas halophila</name>
    <dbReference type="NCBI Taxonomy" id="1469170"/>
    <lineage>
        <taxon>Bacteria</taxon>
        <taxon>Pseudomonadati</taxon>
        <taxon>Rhodothermota</taxon>
        <taxon>Rhodothermia</taxon>
        <taxon>Rhodothermales</taxon>
        <taxon>Salisaetaceae</taxon>
        <taxon>Longimonas</taxon>
    </lineage>
</organism>
<dbReference type="EMBL" id="PDEP01000003">
    <property type="protein sequence ID" value="PEN08465.1"/>
    <property type="molecule type" value="Genomic_DNA"/>
</dbReference>
<keyword evidence="3" id="KW-0732">Signal</keyword>
<evidence type="ECO:0000256" key="1">
    <source>
        <dbReference type="SAM" id="MobiDB-lite"/>
    </source>
</evidence>
<dbReference type="AlphaFoldDB" id="A0A2H3NNY7"/>
<feature type="signal peptide" evidence="3">
    <location>
        <begin position="1"/>
        <end position="24"/>
    </location>
</feature>
<comment type="caution">
    <text evidence="4">The sequence shown here is derived from an EMBL/GenBank/DDBJ whole genome shotgun (WGS) entry which is preliminary data.</text>
</comment>
<feature type="chain" id="PRO_5013789832" description="Protein BatD" evidence="3">
    <location>
        <begin position="25"/>
        <end position="341"/>
    </location>
</feature>
<protein>
    <recommendedName>
        <fullName evidence="6">Protein BatD</fullName>
    </recommendedName>
</protein>
<accession>A0A2H3NNY7</accession>
<dbReference type="OrthoDB" id="1495779at2"/>
<evidence type="ECO:0008006" key="6">
    <source>
        <dbReference type="Google" id="ProtNLM"/>
    </source>
</evidence>
<feature type="region of interest" description="Disordered" evidence="1">
    <location>
        <begin position="304"/>
        <end position="341"/>
    </location>
</feature>
<sequence length="341" mass="36608">MTRTRCWLLVLIGWLALLPPASQAQPVQVDAYVEADSLRIGEQTTLWMVVEHSFRSEVAFPEADTGPTLFGDLEVLERGTPGYRYMGAARTGGRIDSVGYTVTTFALDEAEVPALPAWVVTGEDTTIAGSDAFTIPVPSVLPADTTTAMQPLMPLAPFPYTGSQWLAASALVLALLALALWGYMRYRRRGEAEAANDEAATIYEATCTTLSTLAPPEANAEAKIFYTALTQALRAYLAKRLGIPARERTSAEVVHALEQHPQVPQKAAGRIQAVLELADLAKFADTSPDTAANRTALQETKQAVDAIEHALSPPAKSRASATLHDANAPRADHRTPDAASE</sequence>
<dbReference type="Proteomes" id="UP000221024">
    <property type="component" value="Unassembled WGS sequence"/>
</dbReference>
<gene>
    <name evidence="4" type="ORF">CRI93_04965</name>
</gene>
<evidence type="ECO:0000256" key="2">
    <source>
        <dbReference type="SAM" id="Phobius"/>
    </source>
</evidence>
<evidence type="ECO:0000313" key="4">
    <source>
        <dbReference type="EMBL" id="PEN08465.1"/>
    </source>
</evidence>
<feature type="compositionally biased region" description="Basic and acidic residues" evidence="1">
    <location>
        <begin position="330"/>
        <end position="341"/>
    </location>
</feature>
<evidence type="ECO:0000256" key="3">
    <source>
        <dbReference type="SAM" id="SignalP"/>
    </source>
</evidence>
<keyword evidence="2" id="KW-1133">Transmembrane helix</keyword>
<feature type="transmembrane region" description="Helical" evidence="2">
    <location>
        <begin position="165"/>
        <end position="183"/>
    </location>
</feature>
<evidence type="ECO:0000313" key="5">
    <source>
        <dbReference type="Proteomes" id="UP000221024"/>
    </source>
</evidence>
<dbReference type="RefSeq" id="WP_098061507.1">
    <property type="nucleotide sequence ID" value="NZ_PDEP01000003.1"/>
</dbReference>
<keyword evidence="2" id="KW-0472">Membrane</keyword>
<keyword evidence="5" id="KW-1185">Reference proteome</keyword>
<keyword evidence="2" id="KW-0812">Transmembrane</keyword>
<reference evidence="4 5" key="1">
    <citation type="submission" date="2017-10" db="EMBL/GenBank/DDBJ databases">
        <title>Draft genome of Longimonas halophila.</title>
        <authorList>
            <person name="Goh K.M."/>
            <person name="Shamsir M.S."/>
            <person name="Lim S.W."/>
        </authorList>
    </citation>
    <scope>NUCLEOTIDE SEQUENCE [LARGE SCALE GENOMIC DNA]</scope>
    <source>
        <strain evidence="4 5">KCTC 42399</strain>
    </source>
</reference>